<gene>
    <name evidence="3" type="ORF">CSSPTR1EN2_LOCUS23132</name>
</gene>
<dbReference type="SMART" id="SM00271">
    <property type="entry name" value="DnaJ"/>
    <property type="match status" value="1"/>
</dbReference>
<feature type="compositionally biased region" description="Polar residues" evidence="1">
    <location>
        <begin position="264"/>
        <end position="273"/>
    </location>
</feature>
<reference evidence="3" key="1">
    <citation type="submission" date="2024-02" db="EMBL/GenBank/DDBJ databases">
        <authorList>
            <consortium name="ELIXIR-Norway"/>
            <consortium name="Elixir Norway"/>
        </authorList>
    </citation>
    <scope>NUCLEOTIDE SEQUENCE</scope>
</reference>
<keyword evidence="4" id="KW-1185">Reference proteome</keyword>
<feature type="region of interest" description="Disordered" evidence="1">
    <location>
        <begin position="255"/>
        <end position="289"/>
    </location>
</feature>
<dbReference type="PROSITE" id="PS50076">
    <property type="entry name" value="DNAJ_2"/>
    <property type="match status" value="1"/>
</dbReference>
<protein>
    <recommendedName>
        <fullName evidence="2">J domain-containing protein</fullName>
    </recommendedName>
</protein>
<dbReference type="InterPro" id="IPR053232">
    <property type="entry name" value="DnaJ_C/III_chloroplastic"/>
</dbReference>
<proteinExistence type="predicted"/>
<dbReference type="Gene3D" id="1.10.287.110">
    <property type="entry name" value="DnaJ domain"/>
    <property type="match status" value="1"/>
</dbReference>
<dbReference type="SUPFAM" id="SSF46565">
    <property type="entry name" value="Chaperone J-domain"/>
    <property type="match status" value="1"/>
</dbReference>
<feature type="region of interest" description="Disordered" evidence="1">
    <location>
        <begin position="215"/>
        <end position="240"/>
    </location>
</feature>
<dbReference type="PANTHER" id="PTHR45090:SF4">
    <property type="entry name" value="J DOMAIN-CONTAINING PROTEIN"/>
    <property type="match status" value="1"/>
</dbReference>
<dbReference type="Proteomes" id="UP001497512">
    <property type="component" value="Chromosome 9"/>
</dbReference>
<dbReference type="Pfam" id="PF00226">
    <property type="entry name" value="DnaJ"/>
    <property type="match status" value="1"/>
</dbReference>
<sequence>MAVANFSLTSNALLLQKNSGSALHVTELPSVEVLSPVSCSFAQRGFLLAQSFPTLGGGHNCLQSTAACSSPNSRHRSSGSCSFGSSFFCKNVSSESQLCFKQLRKLATASRAPCVCATGGATAINSEIESSTNLSLYGLLGVQEDVGLPEIKSAFRKMALKYHPDVCSPTTREVSTKMFLEVQHAYEVLSDPELRAGYDYGLMHPSFAQAFERSEGRIHRRPPPRKHAGNNHSREDNGVSEAWKLQWEAQLTRLKNKKREQRETVNPFNTESWGSRMRRQPRPQTAAFV</sequence>
<evidence type="ECO:0000256" key="1">
    <source>
        <dbReference type="SAM" id="MobiDB-lite"/>
    </source>
</evidence>
<dbReference type="CDD" id="cd06257">
    <property type="entry name" value="DnaJ"/>
    <property type="match status" value="1"/>
</dbReference>
<feature type="domain" description="J" evidence="2">
    <location>
        <begin position="135"/>
        <end position="202"/>
    </location>
</feature>
<organism evidence="3 4">
    <name type="scientific">Sphagnum troendelagicum</name>
    <dbReference type="NCBI Taxonomy" id="128251"/>
    <lineage>
        <taxon>Eukaryota</taxon>
        <taxon>Viridiplantae</taxon>
        <taxon>Streptophyta</taxon>
        <taxon>Embryophyta</taxon>
        <taxon>Bryophyta</taxon>
        <taxon>Sphagnophytina</taxon>
        <taxon>Sphagnopsida</taxon>
        <taxon>Sphagnales</taxon>
        <taxon>Sphagnaceae</taxon>
        <taxon>Sphagnum</taxon>
    </lineage>
</organism>
<evidence type="ECO:0000313" key="3">
    <source>
        <dbReference type="EMBL" id="CAK9236732.1"/>
    </source>
</evidence>
<dbReference type="InterPro" id="IPR036869">
    <property type="entry name" value="J_dom_sf"/>
</dbReference>
<dbReference type="EMBL" id="OZ019901">
    <property type="protein sequence ID" value="CAK9236732.1"/>
    <property type="molecule type" value="Genomic_DNA"/>
</dbReference>
<evidence type="ECO:0000259" key="2">
    <source>
        <dbReference type="PROSITE" id="PS50076"/>
    </source>
</evidence>
<accession>A0ABP0V711</accession>
<dbReference type="PRINTS" id="PR00625">
    <property type="entry name" value="JDOMAIN"/>
</dbReference>
<dbReference type="InterPro" id="IPR001623">
    <property type="entry name" value="DnaJ_domain"/>
</dbReference>
<evidence type="ECO:0000313" key="4">
    <source>
        <dbReference type="Proteomes" id="UP001497512"/>
    </source>
</evidence>
<name>A0ABP0V711_9BRYO</name>
<dbReference type="PANTHER" id="PTHR45090">
    <property type="entry name" value="CHAPERONE PROTEIN DNAJ 20 CHLOROPLASTIC"/>
    <property type="match status" value="1"/>
</dbReference>
<feature type="compositionally biased region" description="Basic residues" evidence="1">
    <location>
        <begin position="218"/>
        <end position="229"/>
    </location>
</feature>